<dbReference type="Gene3D" id="3.30.70.270">
    <property type="match status" value="1"/>
</dbReference>
<dbReference type="Pfam" id="PF00990">
    <property type="entry name" value="GGDEF"/>
    <property type="match status" value="1"/>
</dbReference>
<dbReference type="RefSeq" id="WP_053999969.1">
    <property type="nucleotide sequence ID" value="NZ_JXMU01000022.1"/>
</dbReference>
<keyword evidence="1" id="KW-0812">Transmembrane</keyword>
<keyword evidence="1" id="KW-1133">Transmembrane helix</keyword>
<reference evidence="4 5" key="1">
    <citation type="submission" date="2015-01" db="EMBL/GenBank/DDBJ databases">
        <title>Ahrensia donghaiensis sp. nov., a novel dimethylsulphoniopropionate-cleavage bacterium isolated from seawater and emended descriptions of the genus Ahrensia and Ahrensia kielensis.</title>
        <authorList>
            <person name="Liu J."/>
        </authorList>
    </citation>
    <scope>NUCLEOTIDE SEQUENCE [LARGE SCALE GENOMIC DNA]</scope>
    <source>
        <strain evidence="4 5">LZD062</strain>
    </source>
</reference>
<accession>A0A0M9GL81</accession>
<dbReference type="Pfam" id="PF12860">
    <property type="entry name" value="PAS_7"/>
    <property type="match status" value="1"/>
</dbReference>
<dbReference type="CDD" id="cd01948">
    <property type="entry name" value="EAL"/>
    <property type="match status" value="1"/>
</dbReference>
<proteinExistence type="predicted"/>
<dbReference type="PANTHER" id="PTHR44757">
    <property type="entry name" value="DIGUANYLATE CYCLASE DGCP"/>
    <property type="match status" value="1"/>
</dbReference>
<feature type="transmembrane region" description="Helical" evidence="1">
    <location>
        <begin position="127"/>
        <end position="145"/>
    </location>
</feature>
<dbReference type="SMART" id="SM00052">
    <property type="entry name" value="EAL"/>
    <property type="match status" value="1"/>
</dbReference>
<dbReference type="PROSITE" id="PS50887">
    <property type="entry name" value="GGDEF"/>
    <property type="match status" value="1"/>
</dbReference>
<dbReference type="STRING" id="1514904.SU32_13840"/>
<evidence type="ECO:0000259" key="3">
    <source>
        <dbReference type="PROSITE" id="PS50887"/>
    </source>
</evidence>
<feature type="transmembrane region" description="Helical" evidence="1">
    <location>
        <begin position="43"/>
        <end position="68"/>
    </location>
</feature>
<dbReference type="SUPFAM" id="SSF55785">
    <property type="entry name" value="PYP-like sensor domain (PAS domain)"/>
    <property type="match status" value="1"/>
</dbReference>
<dbReference type="SMART" id="SM00267">
    <property type="entry name" value="GGDEF"/>
    <property type="match status" value="1"/>
</dbReference>
<dbReference type="InterPro" id="IPR035965">
    <property type="entry name" value="PAS-like_dom_sf"/>
</dbReference>
<evidence type="ECO:0008006" key="6">
    <source>
        <dbReference type="Google" id="ProtNLM"/>
    </source>
</evidence>
<dbReference type="SUPFAM" id="SSF55073">
    <property type="entry name" value="Nucleotide cyclase"/>
    <property type="match status" value="1"/>
</dbReference>
<feature type="domain" description="GGDEF" evidence="3">
    <location>
        <begin position="372"/>
        <end position="506"/>
    </location>
</feature>
<evidence type="ECO:0000313" key="4">
    <source>
        <dbReference type="EMBL" id="KPB00417.1"/>
    </source>
</evidence>
<dbReference type="AlphaFoldDB" id="A0A0M9GL81"/>
<dbReference type="PATRIC" id="fig|1514904.3.peg.1902"/>
<feature type="domain" description="EAL" evidence="2">
    <location>
        <begin position="515"/>
        <end position="766"/>
    </location>
</feature>
<sequence>MRNILAQAKSQRVEDEAYVEFVNSLFSDTRGLLMGGILQAATISFFLLATNIYYFGVFISGAVIFALWRMRLGQLYQAAFEEIKACPISVQVSVANNWENKYVVPSALSSINVGLFCYFGFQTAETGASLGAVYCLLFAPVPTIVGRLYGSMRLASFMLFGLFGPIIIGLLVDGSLSHILLALLCLPYIVLVLGMVKAVRSTVISAVEGNAEKIEIGRRFDVALKNMAHGLMMFDESNRILIANDQARKLFKFPDHLDIVGRHFSVLMRFARRFDALADRNLENLDVAFNALLGRVADRQQVLLDDGRYLELAVSERSDGGTVLTFEDISDRVQSARKIERMAQYDSLTNLPNRRYFETLISEIANNANEDDYCALLVVDVDDFKHVNDAVGHAQGDELLRSIASLLSLKSSNYQHLACRLGGDEFLLFISGIKDPQHMHLTVAGLNHDLCRIHDLKSEQVYVSCSIGYVTMKASEFNQDDAIVRADLALYAAKADGKGTWREFEKIMDDHYQRRQRIKNHLAKAVQSDSLTILYQPLVDAQSGRLVSCEALSRWHDSEYGNVSPAEYIPLAEEMGIVTQISNQMLRKASTECAKWPDHVSVSVNLSPVDFRTGEIVSVIKDALAVSNLPAHRLEIEITETAVISNEREMISKLRAIRDLGVRIALDDFGTGQSSLSYLHRLPLHKVKIDRSFVVGIDTGETPIALLHGVTELCRTLGLDVTVEGVETEKQLSLVVSEGKVDRIQGYVYGPPLPASGIRTLSKLSQLPTKKAKEYAVA</sequence>
<dbReference type="InterPro" id="IPR029787">
    <property type="entry name" value="Nucleotide_cyclase"/>
</dbReference>
<protein>
    <recommendedName>
        <fullName evidence="6">Diguanylate phosphodiesterase</fullName>
    </recommendedName>
</protein>
<evidence type="ECO:0000259" key="2">
    <source>
        <dbReference type="PROSITE" id="PS50883"/>
    </source>
</evidence>
<dbReference type="Pfam" id="PF00563">
    <property type="entry name" value="EAL"/>
    <property type="match status" value="1"/>
</dbReference>
<dbReference type="InterPro" id="IPR052155">
    <property type="entry name" value="Biofilm_reg_signaling"/>
</dbReference>
<dbReference type="InterPro" id="IPR043128">
    <property type="entry name" value="Rev_trsase/Diguanyl_cyclase"/>
</dbReference>
<organism evidence="4 5">
    <name type="scientific">Ahrensia marina</name>
    <dbReference type="NCBI Taxonomy" id="1514904"/>
    <lineage>
        <taxon>Bacteria</taxon>
        <taxon>Pseudomonadati</taxon>
        <taxon>Pseudomonadota</taxon>
        <taxon>Alphaproteobacteria</taxon>
        <taxon>Hyphomicrobiales</taxon>
        <taxon>Ahrensiaceae</taxon>
        <taxon>Ahrensia</taxon>
    </lineage>
</organism>
<dbReference type="Gene3D" id="3.30.450.20">
    <property type="entry name" value="PAS domain"/>
    <property type="match status" value="1"/>
</dbReference>
<keyword evidence="1" id="KW-0472">Membrane</keyword>
<feature type="transmembrane region" description="Helical" evidence="1">
    <location>
        <begin position="178"/>
        <end position="196"/>
    </location>
</feature>
<keyword evidence="5" id="KW-1185">Reference proteome</keyword>
<name>A0A0M9GL81_9HYPH</name>
<dbReference type="OrthoDB" id="9814202at2"/>
<feature type="transmembrane region" description="Helical" evidence="1">
    <location>
        <begin position="102"/>
        <end position="121"/>
    </location>
</feature>
<dbReference type="InterPro" id="IPR000160">
    <property type="entry name" value="GGDEF_dom"/>
</dbReference>
<gene>
    <name evidence="4" type="ORF">SU32_13840</name>
</gene>
<evidence type="ECO:0000313" key="5">
    <source>
        <dbReference type="Proteomes" id="UP000038011"/>
    </source>
</evidence>
<comment type="caution">
    <text evidence="4">The sequence shown here is derived from an EMBL/GenBank/DDBJ whole genome shotgun (WGS) entry which is preliminary data.</text>
</comment>
<dbReference type="EMBL" id="JXMU01000022">
    <property type="protein sequence ID" value="KPB00417.1"/>
    <property type="molecule type" value="Genomic_DNA"/>
</dbReference>
<feature type="transmembrane region" description="Helical" evidence="1">
    <location>
        <begin position="154"/>
        <end position="172"/>
    </location>
</feature>
<dbReference type="PANTHER" id="PTHR44757:SF2">
    <property type="entry name" value="BIOFILM ARCHITECTURE MAINTENANCE PROTEIN MBAA"/>
    <property type="match status" value="1"/>
</dbReference>
<dbReference type="InterPro" id="IPR001633">
    <property type="entry name" value="EAL_dom"/>
</dbReference>
<evidence type="ECO:0000256" key="1">
    <source>
        <dbReference type="SAM" id="Phobius"/>
    </source>
</evidence>
<dbReference type="NCBIfam" id="TIGR00254">
    <property type="entry name" value="GGDEF"/>
    <property type="match status" value="1"/>
</dbReference>
<dbReference type="InterPro" id="IPR035919">
    <property type="entry name" value="EAL_sf"/>
</dbReference>
<dbReference type="CDD" id="cd01949">
    <property type="entry name" value="GGDEF"/>
    <property type="match status" value="1"/>
</dbReference>
<dbReference type="Gene3D" id="3.20.20.450">
    <property type="entry name" value="EAL domain"/>
    <property type="match status" value="1"/>
</dbReference>
<dbReference type="Proteomes" id="UP000038011">
    <property type="component" value="Unassembled WGS sequence"/>
</dbReference>
<dbReference type="SUPFAM" id="SSF141868">
    <property type="entry name" value="EAL domain-like"/>
    <property type="match status" value="1"/>
</dbReference>
<dbReference type="PROSITE" id="PS50883">
    <property type="entry name" value="EAL"/>
    <property type="match status" value="1"/>
</dbReference>